<evidence type="ECO:0000256" key="1">
    <source>
        <dbReference type="SAM" id="MobiDB-lite"/>
    </source>
</evidence>
<accession>A0AA43Q430</accession>
<gene>
    <name evidence="2" type="ORF">PSU93_09460</name>
</gene>
<name>A0AA43Q430_9GAMM</name>
<comment type="caution">
    <text evidence="2">The sequence shown here is derived from an EMBL/GenBank/DDBJ whole genome shotgun (WGS) entry which is preliminary data.</text>
</comment>
<feature type="compositionally biased region" description="Basic and acidic residues" evidence="1">
    <location>
        <begin position="1"/>
        <end position="12"/>
    </location>
</feature>
<reference evidence="2" key="1">
    <citation type="submission" date="2023-01" db="EMBL/GenBank/DDBJ databases">
        <title>Biogeochemical cycle of methane in antarctic sediments.</title>
        <authorList>
            <person name="Roldan D.M."/>
            <person name="Menes R.J."/>
        </authorList>
    </citation>
    <scope>NUCLEOTIDE SEQUENCE [LARGE SCALE GENOMIC DNA]</scope>
    <source>
        <strain evidence="2">K-2018 MAG008</strain>
    </source>
</reference>
<dbReference type="AlphaFoldDB" id="A0AA43Q430"/>
<dbReference type="Proteomes" id="UP001160519">
    <property type="component" value="Unassembled WGS sequence"/>
</dbReference>
<proteinExistence type="predicted"/>
<evidence type="ECO:0000313" key="3">
    <source>
        <dbReference type="Proteomes" id="UP001160519"/>
    </source>
</evidence>
<feature type="region of interest" description="Disordered" evidence="1">
    <location>
        <begin position="1"/>
        <end position="24"/>
    </location>
</feature>
<protein>
    <submittedName>
        <fullName evidence="2">Uncharacterized protein</fullName>
    </submittedName>
</protein>
<organism evidence="2 3">
    <name type="scientific">Candidatus Methylobacter titanis</name>
    <dbReference type="NCBI Taxonomy" id="3053457"/>
    <lineage>
        <taxon>Bacteria</taxon>
        <taxon>Pseudomonadati</taxon>
        <taxon>Pseudomonadota</taxon>
        <taxon>Gammaproteobacteria</taxon>
        <taxon>Methylococcales</taxon>
        <taxon>Methylococcaceae</taxon>
        <taxon>Methylobacter</taxon>
    </lineage>
</organism>
<evidence type="ECO:0000313" key="2">
    <source>
        <dbReference type="EMBL" id="MDI1231363.1"/>
    </source>
</evidence>
<dbReference type="EMBL" id="JAQSDF010000027">
    <property type="protein sequence ID" value="MDI1231363.1"/>
    <property type="molecule type" value="Genomic_DNA"/>
</dbReference>
<sequence length="158" mass="17944">MSKAEANPHNDLMKSAPRLKRGEAADTVSRKEICALWGICASRLVDIILNHRHLNFPAPLNPKAREIRYETRAVQDWKARTAMDQIKWKQPNPHKKPKGLDTGMLLQFLAGGYDPKAAQAKYLRRRYQARTAKAAAWDIVTTEDSGFIKDTHPMRGLL</sequence>
<keyword evidence="3" id="KW-1185">Reference proteome</keyword>